<dbReference type="AlphaFoldDB" id="A0A4R1MMU5"/>
<name>A0A4R1MMU5_9FIRM</name>
<dbReference type="Proteomes" id="UP000294545">
    <property type="component" value="Unassembled WGS sequence"/>
</dbReference>
<evidence type="ECO:0000256" key="1">
    <source>
        <dbReference type="ARBA" id="ARBA00023125"/>
    </source>
</evidence>
<dbReference type="PROSITE" id="PS50977">
    <property type="entry name" value="HTH_TETR_2"/>
    <property type="match status" value="1"/>
</dbReference>
<protein>
    <submittedName>
        <fullName evidence="4">TetR family transcriptional regulator</fullName>
    </submittedName>
</protein>
<proteinExistence type="predicted"/>
<dbReference type="InterPro" id="IPR001647">
    <property type="entry name" value="HTH_TetR"/>
</dbReference>
<dbReference type="InterPro" id="IPR013570">
    <property type="entry name" value="Tscrpt_reg_YsiA_C"/>
</dbReference>
<accession>A0A4R1MMU5</accession>
<dbReference type="InterPro" id="IPR050624">
    <property type="entry name" value="HTH-type_Tx_Regulator"/>
</dbReference>
<dbReference type="SUPFAM" id="SSF46689">
    <property type="entry name" value="Homeodomain-like"/>
    <property type="match status" value="1"/>
</dbReference>
<organism evidence="4 5">
    <name type="scientific">Natranaerovirga hydrolytica</name>
    <dbReference type="NCBI Taxonomy" id="680378"/>
    <lineage>
        <taxon>Bacteria</taxon>
        <taxon>Bacillati</taxon>
        <taxon>Bacillota</taxon>
        <taxon>Clostridia</taxon>
        <taxon>Lachnospirales</taxon>
        <taxon>Natranaerovirgaceae</taxon>
        <taxon>Natranaerovirga</taxon>
    </lineage>
</organism>
<dbReference type="Pfam" id="PF08359">
    <property type="entry name" value="TetR_C_4"/>
    <property type="match status" value="1"/>
</dbReference>
<evidence type="ECO:0000313" key="4">
    <source>
        <dbReference type="EMBL" id="TCK92614.1"/>
    </source>
</evidence>
<dbReference type="InterPro" id="IPR036271">
    <property type="entry name" value="Tet_transcr_reg_TetR-rel_C_sf"/>
</dbReference>
<evidence type="ECO:0000259" key="3">
    <source>
        <dbReference type="PROSITE" id="PS50977"/>
    </source>
</evidence>
<evidence type="ECO:0000313" key="5">
    <source>
        <dbReference type="Proteomes" id="UP000294545"/>
    </source>
</evidence>
<keyword evidence="5" id="KW-1185">Reference proteome</keyword>
<dbReference type="PANTHER" id="PTHR43479">
    <property type="entry name" value="ACREF/ENVCD OPERON REPRESSOR-RELATED"/>
    <property type="match status" value="1"/>
</dbReference>
<dbReference type="RefSeq" id="WP_132282480.1">
    <property type="nucleotide sequence ID" value="NZ_SMGQ01000013.1"/>
</dbReference>
<dbReference type="Gene3D" id="1.10.357.10">
    <property type="entry name" value="Tetracycline Repressor, domain 2"/>
    <property type="match status" value="1"/>
</dbReference>
<feature type="domain" description="HTH tetR-type" evidence="3">
    <location>
        <begin position="13"/>
        <end position="73"/>
    </location>
</feature>
<dbReference type="EMBL" id="SMGQ01000013">
    <property type="protein sequence ID" value="TCK92614.1"/>
    <property type="molecule type" value="Genomic_DNA"/>
</dbReference>
<dbReference type="PROSITE" id="PS01081">
    <property type="entry name" value="HTH_TETR_1"/>
    <property type="match status" value="1"/>
</dbReference>
<feature type="DNA-binding region" description="H-T-H motif" evidence="2">
    <location>
        <begin position="36"/>
        <end position="55"/>
    </location>
</feature>
<dbReference type="InterPro" id="IPR023772">
    <property type="entry name" value="DNA-bd_HTH_TetR-type_CS"/>
</dbReference>
<gene>
    <name evidence="4" type="ORF">EDC19_1763</name>
</gene>
<dbReference type="PANTHER" id="PTHR43479:SF11">
    <property type="entry name" value="ACREF_ENVCD OPERON REPRESSOR-RELATED"/>
    <property type="match status" value="1"/>
</dbReference>
<dbReference type="SUPFAM" id="SSF48498">
    <property type="entry name" value="Tetracyclin repressor-like, C-terminal domain"/>
    <property type="match status" value="1"/>
</dbReference>
<sequence>MKKKHTQRTIQAQKTKEHLYEITIHLIEKKGFENITVSEICKAAQVSVGTFYNYFESKYTILDIIFKVADEYFSEVVANALSEDTSQEKIVSYFRFYAQYNIDRGLDFVKQLYTVKNNLFAIKGRTMQQVLKKVIEEGQNKGELVSDMTADDIVEFLFVSVRGAVYNWALHDGSYDLIQYIDTFVKRLVKSIVLHTCND</sequence>
<keyword evidence="1 2" id="KW-0238">DNA-binding</keyword>
<dbReference type="InterPro" id="IPR009057">
    <property type="entry name" value="Homeodomain-like_sf"/>
</dbReference>
<evidence type="ECO:0000256" key="2">
    <source>
        <dbReference type="PROSITE-ProRule" id="PRU00335"/>
    </source>
</evidence>
<dbReference type="OrthoDB" id="494991at2"/>
<reference evidence="4 5" key="1">
    <citation type="submission" date="2019-03" db="EMBL/GenBank/DDBJ databases">
        <title>Genomic Encyclopedia of Type Strains, Phase IV (KMG-IV): sequencing the most valuable type-strain genomes for metagenomic binning, comparative biology and taxonomic classification.</title>
        <authorList>
            <person name="Goeker M."/>
        </authorList>
    </citation>
    <scope>NUCLEOTIDE SEQUENCE [LARGE SCALE GENOMIC DNA]</scope>
    <source>
        <strain evidence="4 5">DSM 24176</strain>
    </source>
</reference>
<dbReference type="GO" id="GO:0003677">
    <property type="term" value="F:DNA binding"/>
    <property type="evidence" value="ECO:0007669"/>
    <property type="project" value="UniProtKB-UniRule"/>
</dbReference>
<dbReference type="Pfam" id="PF00440">
    <property type="entry name" value="TetR_N"/>
    <property type="match status" value="1"/>
</dbReference>
<comment type="caution">
    <text evidence="4">The sequence shown here is derived from an EMBL/GenBank/DDBJ whole genome shotgun (WGS) entry which is preliminary data.</text>
</comment>